<organism evidence="1 2">
    <name type="scientific">Agrococcus sediminis</name>
    <dbReference type="NCBI Taxonomy" id="2599924"/>
    <lineage>
        <taxon>Bacteria</taxon>
        <taxon>Bacillati</taxon>
        <taxon>Actinomycetota</taxon>
        <taxon>Actinomycetes</taxon>
        <taxon>Micrococcales</taxon>
        <taxon>Microbacteriaceae</taxon>
        <taxon>Agrococcus</taxon>
    </lineage>
</organism>
<dbReference type="AlphaFoldDB" id="A0A5M8QLS3"/>
<dbReference type="SUPFAM" id="SSF89360">
    <property type="entry name" value="HesB-like domain"/>
    <property type="match status" value="1"/>
</dbReference>
<dbReference type="EMBL" id="VOIR01000011">
    <property type="protein sequence ID" value="KAA6436101.1"/>
    <property type="molecule type" value="Genomic_DNA"/>
</dbReference>
<dbReference type="Gene3D" id="2.60.300.12">
    <property type="entry name" value="HesB-like domain"/>
    <property type="match status" value="1"/>
</dbReference>
<gene>
    <name evidence="1" type="ORF">FQ330_01325</name>
</gene>
<keyword evidence="2" id="KW-1185">Reference proteome</keyword>
<evidence type="ECO:0000313" key="1">
    <source>
        <dbReference type="EMBL" id="KAA6436101.1"/>
    </source>
</evidence>
<dbReference type="Proteomes" id="UP000323221">
    <property type="component" value="Unassembled WGS sequence"/>
</dbReference>
<accession>A0A5M8QLS3</accession>
<dbReference type="RefSeq" id="WP_128189654.1">
    <property type="nucleotide sequence ID" value="NZ_JBFBFL010000001.1"/>
</dbReference>
<comment type="caution">
    <text evidence="1">The sequence shown here is derived from an EMBL/GenBank/DDBJ whole genome shotgun (WGS) entry which is preliminary data.</text>
</comment>
<evidence type="ECO:0000313" key="2">
    <source>
        <dbReference type="Proteomes" id="UP000323221"/>
    </source>
</evidence>
<sequence length="93" mass="9228">MLTLTDNAQAVINGIVANAEAAPTGGIRISQDLEGAGLNVTVAPAPEADDQVVEAAGAKVFLDPSAAVTLDDKVLDASAAPDGRVDFAVGQQG</sequence>
<protein>
    <submittedName>
        <fullName evidence="1">Fe-S cluster assembly protein HesB</fullName>
    </submittedName>
</protein>
<reference evidence="1 2" key="1">
    <citation type="submission" date="2019-08" db="EMBL/GenBank/DDBJ databases">
        <title>Agrococcus lahaulensis sp. nov., isolated from a cold desert of the Indian Himalayas.</title>
        <authorList>
            <person name="Qu J.H."/>
        </authorList>
    </citation>
    <scope>NUCLEOTIDE SEQUENCE [LARGE SCALE GENOMIC DNA]</scope>
    <source>
        <strain evidence="1 2">NS18</strain>
    </source>
</reference>
<proteinExistence type="predicted"/>
<dbReference type="OrthoDB" id="4868950at2"/>
<name>A0A5M8QLS3_9MICO</name>
<dbReference type="InterPro" id="IPR035903">
    <property type="entry name" value="HesB-like_dom_sf"/>
</dbReference>